<protein>
    <submittedName>
        <fullName evidence="4">Pentatricopeptide repeat-containing protein</fullName>
    </submittedName>
</protein>
<evidence type="ECO:0000313" key="5">
    <source>
        <dbReference type="Proteomes" id="UP001418222"/>
    </source>
</evidence>
<accession>A0AAP0B862</accession>
<dbReference type="InterPro" id="IPR011990">
    <property type="entry name" value="TPR-like_helical_dom_sf"/>
</dbReference>
<feature type="repeat" description="PPR" evidence="2">
    <location>
        <begin position="539"/>
        <end position="573"/>
    </location>
</feature>
<dbReference type="InterPro" id="IPR002885">
    <property type="entry name" value="PPR_rpt"/>
</dbReference>
<reference evidence="4 5" key="1">
    <citation type="journal article" date="2022" name="Nat. Plants">
        <title>Genomes of leafy and leafless Platanthera orchids illuminate the evolution of mycoheterotrophy.</title>
        <authorList>
            <person name="Li M.H."/>
            <person name="Liu K.W."/>
            <person name="Li Z."/>
            <person name="Lu H.C."/>
            <person name="Ye Q.L."/>
            <person name="Zhang D."/>
            <person name="Wang J.Y."/>
            <person name="Li Y.F."/>
            <person name="Zhong Z.M."/>
            <person name="Liu X."/>
            <person name="Yu X."/>
            <person name="Liu D.K."/>
            <person name="Tu X.D."/>
            <person name="Liu B."/>
            <person name="Hao Y."/>
            <person name="Liao X.Y."/>
            <person name="Jiang Y.T."/>
            <person name="Sun W.H."/>
            <person name="Chen J."/>
            <person name="Chen Y.Q."/>
            <person name="Ai Y."/>
            <person name="Zhai J.W."/>
            <person name="Wu S.S."/>
            <person name="Zhou Z."/>
            <person name="Hsiao Y.Y."/>
            <person name="Wu W.L."/>
            <person name="Chen Y.Y."/>
            <person name="Lin Y.F."/>
            <person name="Hsu J.L."/>
            <person name="Li C.Y."/>
            <person name="Wang Z.W."/>
            <person name="Zhao X."/>
            <person name="Zhong W.Y."/>
            <person name="Ma X.K."/>
            <person name="Ma L."/>
            <person name="Huang J."/>
            <person name="Chen G.Z."/>
            <person name="Huang M.Z."/>
            <person name="Huang L."/>
            <person name="Peng D.H."/>
            <person name="Luo Y.B."/>
            <person name="Zou S.Q."/>
            <person name="Chen S.P."/>
            <person name="Lan S."/>
            <person name="Tsai W.C."/>
            <person name="Van de Peer Y."/>
            <person name="Liu Z.J."/>
        </authorList>
    </citation>
    <scope>NUCLEOTIDE SEQUENCE [LARGE SCALE GENOMIC DNA]</scope>
    <source>
        <strain evidence="4">Lor287</strain>
    </source>
</reference>
<dbReference type="Pfam" id="PF20431">
    <property type="entry name" value="E_motif"/>
    <property type="match status" value="1"/>
</dbReference>
<dbReference type="Gene3D" id="1.25.40.10">
    <property type="entry name" value="Tetratricopeptide repeat domain"/>
    <property type="match status" value="6"/>
</dbReference>
<dbReference type="AlphaFoldDB" id="A0AAP0B862"/>
<feature type="repeat" description="PPR" evidence="2">
    <location>
        <begin position="402"/>
        <end position="436"/>
    </location>
</feature>
<dbReference type="PANTHER" id="PTHR47926">
    <property type="entry name" value="PENTATRICOPEPTIDE REPEAT-CONTAINING PROTEIN"/>
    <property type="match status" value="1"/>
</dbReference>
<feature type="repeat" description="PPR" evidence="2">
    <location>
        <begin position="197"/>
        <end position="231"/>
    </location>
</feature>
<dbReference type="Pfam" id="PF13041">
    <property type="entry name" value="PPR_2"/>
    <property type="match status" value="2"/>
</dbReference>
<sequence>MAKMRAGPEKNESNRKKDPPILASPLPPPSMLRRTFHQLTVSRIAGAASLFCIYSTKALPQTFEINTQLKELVKANRLGDARHVFDQMSGRDEISWTTIISGYVGACYPNEALSLFHSFLADDSLSPDSFVLSLAVKACASSPPLHPHGHAIHALSIKSGAISSVFVGSSFLDMYSRATPDDPAAALQVFDEMPFRNVVSWTSAIAALVRSGHFRDALSLFADMRAASVPYDSHTYAIALKACADDGELALSGREIHAWALKEGQENTSFVANALVTLYSKSGELRRALTVFEAMRTRDVASWTTLISTYSQIGRPADAVAAFIHLLARPKDGDPNDYTYASVISACAALAEATIGAQIHAHAARRGFAYASSVSNALVTMYARAGLLSSALAVFRETATKDPVSWSAVIAAHAQEGRATESFALFDEMRRRSESPATENTIASLLSASACAAVLDAGRQAHGRALTAGLDANPMVTSALIAMYAKCGSIIEADAVFAGLRPADAVSWTAMITGYAEHGRSLEAIDLFNVMLEKKIKPDRVTYLGVMTACSHAGKVDEGLRCFDAMRKEGMDAEKEHYGCVADMLARSGRLREAERIVESMPPGMADEVVWTTLLRSCEARGDAAAGSRAAARAVEMDPECAGARIAMANLYAKGRRWREAARIRKEMRENGVRKEVGWSWVAGGGGEVDVFVAAGRDHRRVEEVYEMIGLVDLGGRVLGTEMELEELEGDFELAALSC</sequence>
<keyword evidence="1" id="KW-0677">Repeat</keyword>
<dbReference type="Proteomes" id="UP001418222">
    <property type="component" value="Unassembled WGS sequence"/>
</dbReference>
<dbReference type="InterPro" id="IPR046960">
    <property type="entry name" value="PPR_At4g14850-like_plant"/>
</dbReference>
<dbReference type="InterPro" id="IPR046848">
    <property type="entry name" value="E_motif"/>
</dbReference>
<dbReference type="FunFam" id="1.25.40.10:FF:000090">
    <property type="entry name" value="Pentatricopeptide repeat-containing protein, chloroplastic"/>
    <property type="match status" value="1"/>
</dbReference>
<dbReference type="PANTHER" id="PTHR47926:SF532">
    <property type="entry name" value="PENTACOTRIPEPTIDE-REPEAT REGION OF PRORP DOMAIN-CONTAINING PROTEIN"/>
    <property type="match status" value="1"/>
</dbReference>
<feature type="repeat" description="PPR" evidence="2">
    <location>
        <begin position="504"/>
        <end position="538"/>
    </location>
</feature>
<dbReference type="PROSITE" id="PS51375">
    <property type="entry name" value="PPR"/>
    <property type="match status" value="5"/>
</dbReference>
<dbReference type="SUPFAM" id="SSF48452">
    <property type="entry name" value="TPR-like"/>
    <property type="match status" value="1"/>
</dbReference>
<feature type="region of interest" description="Disordered" evidence="3">
    <location>
        <begin position="1"/>
        <end position="28"/>
    </location>
</feature>
<dbReference type="EMBL" id="JBBWWQ010000013">
    <property type="protein sequence ID" value="KAK8933239.1"/>
    <property type="molecule type" value="Genomic_DNA"/>
</dbReference>
<feature type="compositionally biased region" description="Basic and acidic residues" evidence="3">
    <location>
        <begin position="1"/>
        <end position="19"/>
    </location>
</feature>
<dbReference type="GO" id="GO:0009451">
    <property type="term" value="P:RNA modification"/>
    <property type="evidence" value="ECO:0007669"/>
    <property type="project" value="InterPro"/>
</dbReference>
<evidence type="ECO:0000256" key="1">
    <source>
        <dbReference type="ARBA" id="ARBA00022737"/>
    </source>
</evidence>
<name>A0AAP0B862_9ASPA</name>
<proteinExistence type="predicted"/>
<dbReference type="GO" id="GO:0003723">
    <property type="term" value="F:RNA binding"/>
    <property type="evidence" value="ECO:0007669"/>
    <property type="project" value="InterPro"/>
</dbReference>
<evidence type="ECO:0000256" key="3">
    <source>
        <dbReference type="SAM" id="MobiDB-lite"/>
    </source>
</evidence>
<dbReference type="Pfam" id="PF01535">
    <property type="entry name" value="PPR"/>
    <property type="match status" value="6"/>
</dbReference>
<gene>
    <name evidence="4" type="primary">PCMP-E43</name>
    <name evidence="4" type="ORF">KSP39_PZI015531</name>
</gene>
<evidence type="ECO:0000256" key="2">
    <source>
        <dbReference type="PROSITE-ProRule" id="PRU00708"/>
    </source>
</evidence>
<comment type="caution">
    <text evidence="4">The sequence shown here is derived from an EMBL/GenBank/DDBJ whole genome shotgun (WGS) entry which is preliminary data.</text>
</comment>
<feature type="repeat" description="PPR" evidence="2">
    <location>
        <begin position="268"/>
        <end position="302"/>
    </location>
</feature>
<dbReference type="NCBIfam" id="TIGR00756">
    <property type="entry name" value="PPR"/>
    <property type="match status" value="5"/>
</dbReference>
<evidence type="ECO:0000313" key="4">
    <source>
        <dbReference type="EMBL" id="KAK8933239.1"/>
    </source>
</evidence>
<organism evidence="4 5">
    <name type="scientific">Platanthera zijinensis</name>
    <dbReference type="NCBI Taxonomy" id="2320716"/>
    <lineage>
        <taxon>Eukaryota</taxon>
        <taxon>Viridiplantae</taxon>
        <taxon>Streptophyta</taxon>
        <taxon>Embryophyta</taxon>
        <taxon>Tracheophyta</taxon>
        <taxon>Spermatophyta</taxon>
        <taxon>Magnoliopsida</taxon>
        <taxon>Liliopsida</taxon>
        <taxon>Asparagales</taxon>
        <taxon>Orchidaceae</taxon>
        <taxon>Orchidoideae</taxon>
        <taxon>Orchideae</taxon>
        <taxon>Orchidinae</taxon>
        <taxon>Platanthera</taxon>
    </lineage>
</organism>
<keyword evidence="5" id="KW-1185">Reference proteome</keyword>